<name>A0A7S3V070_9STRA</name>
<protein>
    <submittedName>
        <fullName evidence="1">Uncharacterized protein</fullName>
    </submittedName>
</protein>
<dbReference type="AlphaFoldDB" id="A0A7S3V070"/>
<dbReference type="SUPFAM" id="SSF51197">
    <property type="entry name" value="Clavaminate synthase-like"/>
    <property type="match status" value="1"/>
</dbReference>
<dbReference type="EMBL" id="HBIN01017665">
    <property type="protein sequence ID" value="CAE0443389.1"/>
    <property type="molecule type" value="Transcribed_RNA"/>
</dbReference>
<reference evidence="1" key="1">
    <citation type="submission" date="2021-01" db="EMBL/GenBank/DDBJ databases">
        <authorList>
            <person name="Corre E."/>
            <person name="Pelletier E."/>
            <person name="Niang G."/>
            <person name="Scheremetjew M."/>
            <person name="Finn R."/>
            <person name="Kale V."/>
            <person name="Holt S."/>
            <person name="Cochrane G."/>
            <person name="Meng A."/>
            <person name="Brown T."/>
            <person name="Cohen L."/>
        </authorList>
    </citation>
    <scope>NUCLEOTIDE SEQUENCE</scope>
    <source>
        <strain evidence="1">GSBS06</strain>
    </source>
</reference>
<evidence type="ECO:0000313" key="1">
    <source>
        <dbReference type="EMBL" id="CAE0443389.1"/>
    </source>
</evidence>
<accession>A0A7S3V070</accession>
<organism evidence="1">
    <name type="scientific">Aplanochytrium stocchinoi</name>
    <dbReference type="NCBI Taxonomy" id="215587"/>
    <lineage>
        <taxon>Eukaryota</taxon>
        <taxon>Sar</taxon>
        <taxon>Stramenopiles</taxon>
        <taxon>Bigyra</taxon>
        <taxon>Labyrinthulomycetes</taxon>
        <taxon>Thraustochytrida</taxon>
        <taxon>Thraustochytriidae</taxon>
        <taxon>Aplanochytrium</taxon>
    </lineage>
</organism>
<proteinExistence type="predicted"/>
<gene>
    <name evidence="1" type="ORF">ASTO00021_LOCUS13478</name>
</gene>
<sequence>MDDCISLERQKQKTRQNLDFLRTETVFEYDTSRYPFRDLVKEVLLQDTDSSADLDIEKLHFLPFEEDSIANTCPALYRARLHNGVIKKATRTESKRMRKRWKSSTERKRVVDTYVKFVAEVIAPMFEVSCEAIKNADRNEAMEPFSDSAENGLRSGVVYQTEPILRCSFPSKHVHSKNHIDADYHHQEEELNFWLPLTDVHDSNTLFVESKPGLGDYHPLCMHYGQVCRFWGNQCRHYTIPNSTPLTRVSLDFRVMHAVLFERDKARDTKCSANLMQLGAYYTHMDFSKNT</sequence>